<dbReference type="STRING" id="1590841.A0A2R6RTR6"/>
<dbReference type="Gramene" id="PSS33428">
    <property type="protein sequence ID" value="PSS33428"/>
    <property type="gene ID" value="CEY00_Acc03814"/>
</dbReference>
<dbReference type="PANTHER" id="PTHR45621">
    <property type="entry name" value="OS01G0588500 PROTEIN-RELATED"/>
    <property type="match status" value="1"/>
</dbReference>
<dbReference type="Proteomes" id="UP000241394">
    <property type="component" value="Chromosome LG3"/>
</dbReference>
<keyword evidence="2" id="KW-0418">Kinase</keyword>
<evidence type="ECO:0000256" key="1">
    <source>
        <dbReference type="SAM" id="MobiDB-lite"/>
    </source>
</evidence>
<dbReference type="OrthoDB" id="784912at2759"/>
<feature type="compositionally biased region" description="Polar residues" evidence="1">
    <location>
        <begin position="40"/>
        <end position="54"/>
    </location>
</feature>
<gene>
    <name evidence="2" type="ORF">CEY00_Acc03814</name>
</gene>
<dbReference type="AlphaFoldDB" id="A0A2R6RTR6"/>
<dbReference type="EMBL" id="NKQK01000003">
    <property type="protein sequence ID" value="PSS33428.1"/>
    <property type="molecule type" value="Genomic_DNA"/>
</dbReference>
<sequence>MNCFPFSNGNKTDEPKTTKSISVHSASTSTDREVRKSGFEFNSQNSSDVSTEPSTRISFTCLSQRQSNLREFTFVELKGATKNFSRSLMVGEGGFGGVYRGEIRDTEDSKQKD</sequence>
<dbReference type="InterPro" id="IPR050823">
    <property type="entry name" value="Plant_Ser_Thr_Prot_Kinase"/>
</dbReference>
<proteinExistence type="predicted"/>
<name>A0A2R6RTR6_ACTCC</name>
<reference evidence="3" key="2">
    <citation type="journal article" date="2018" name="BMC Genomics">
        <title>A manually annotated Actinidia chinensis var. chinensis (kiwifruit) genome highlights the challenges associated with draft genomes and gene prediction in plants.</title>
        <authorList>
            <person name="Pilkington S.M."/>
            <person name="Crowhurst R."/>
            <person name="Hilario E."/>
            <person name="Nardozza S."/>
            <person name="Fraser L."/>
            <person name="Peng Y."/>
            <person name="Gunaseelan K."/>
            <person name="Simpson R."/>
            <person name="Tahir J."/>
            <person name="Deroles S.C."/>
            <person name="Templeton K."/>
            <person name="Luo Z."/>
            <person name="Davy M."/>
            <person name="Cheng C."/>
            <person name="McNeilage M."/>
            <person name="Scaglione D."/>
            <person name="Liu Y."/>
            <person name="Zhang Q."/>
            <person name="Datson P."/>
            <person name="De Silva N."/>
            <person name="Gardiner S.E."/>
            <person name="Bassett H."/>
            <person name="Chagne D."/>
            <person name="McCallum J."/>
            <person name="Dzierzon H."/>
            <person name="Deng C."/>
            <person name="Wang Y.Y."/>
            <person name="Barron L."/>
            <person name="Manako K."/>
            <person name="Bowen J."/>
            <person name="Foster T.M."/>
            <person name="Erridge Z.A."/>
            <person name="Tiffin H."/>
            <person name="Waite C.N."/>
            <person name="Davies K.M."/>
            <person name="Grierson E.P."/>
            <person name="Laing W.A."/>
            <person name="Kirk R."/>
            <person name="Chen X."/>
            <person name="Wood M."/>
            <person name="Montefiori M."/>
            <person name="Brummell D.A."/>
            <person name="Schwinn K.E."/>
            <person name="Catanach A."/>
            <person name="Fullerton C."/>
            <person name="Li D."/>
            <person name="Meiyalaghan S."/>
            <person name="Nieuwenhuizen N."/>
            <person name="Read N."/>
            <person name="Prakash R."/>
            <person name="Hunter D."/>
            <person name="Zhang H."/>
            <person name="McKenzie M."/>
            <person name="Knabel M."/>
            <person name="Harris A."/>
            <person name="Allan A.C."/>
            <person name="Gleave A."/>
            <person name="Chen A."/>
            <person name="Janssen B.J."/>
            <person name="Plunkett B."/>
            <person name="Ampomah-Dwamena C."/>
            <person name="Voogd C."/>
            <person name="Leif D."/>
            <person name="Lafferty D."/>
            <person name="Souleyre E.J.F."/>
            <person name="Varkonyi-Gasic E."/>
            <person name="Gambi F."/>
            <person name="Hanley J."/>
            <person name="Yao J.L."/>
            <person name="Cheung J."/>
            <person name="David K.M."/>
            <person name="Warren B."/>
            <person name="Marsh K."/>
            <person name="Snowden K.C."/>
            <person name="Lin-Wang K."/>
            <person name="Brian L."/>
            <person name="Martinez-Sanchez M."/>
            <person name="Wang M."/>
            <person name="Ileperuma N."/>
            <person name="Macnee N."/>
            <person name="Campin R."/>
            <person name="McAtee P."/>
            <person name="Drummond R.S.M."/>
            <person name="Espley R.V."/>
            <person name="Ireland H.S."/>
            <person name="Wu R."/>
            <person name="Atkinson R.G."/>
            <person name="Karunairetnam S."/>
            <person name="Bulley S."/>
            <person name="Chunkath S."/>
            <person name="Hanley Z."/>
            <person name="Storey R."/>
            <person name="Thrimawithana A.H."/>
            <person name="Thomson S."/>
            <person name="David C."/>
            <person name="Testolin R."/>
            <person name="Huang H."/>
            <person name="Hellens R.P."/>
            <person name="Schaffer R.J."/>
        </authorList>
    </citation>
    <scope>NUCLEOTIDE SEQUENCE [LARGE SCALE GENOMIC DNA]</scope>
    <source>
        <strain evidence="3">cv. Red5</strain>
    </source>
</reference>
<reference evidence="2 3" key="1">
    <citation type="submission" date="2017-07" db="EMBL/GenBank/DDBJ databases">
        <title>An improved, manually edited Actinidia chinensis var. chinensis (kiwifruit) genome highlights the challenges associated with draft genomes and gene prediction in plants.</title>
        <authorList>
            <person name="Pilkington S."/>
            <person name="Crowhurst R."/>
            <person name="Hilario E."/>
            <person name="Nardozza S."/>
            <person name="Fraser L."/>
            <person name="Peng Y."/>
            <person name="Gunaseelan K."/>
            <person name="Simpson R."/>
            <person name="Tahir J."/>
            <person name="Deroles S."/>
            <person name="Templeton K."/>
            <person name="Luo Z."/>
            <person name="Davy M."/>
            <person name="Cheng C."/>
            <person name="Mcneilage M."/>
            <person name="Scaglione D."/>
            <person name="Liu Y."/>
            <person name="Zhang Q."/>
            <person name="Datson P."/>
            <person name="De Silva N."/>
            <person name="Gardiner S."/>
            <person name="Bassett H."/>
            <person name="Chagne D."/>
            <person name="Mccallum J."/>
            <person name="Dzierzon H."/>
            <person name="Deng C."/>
            <person name="Wang Y.-Y."/>
            <person name="Barron N."/>
            <person name="Manako K."/>
            <person name="Bowen J."/>
            <person name="Foster T."/>
            <person name="Erridge Z."/>
            <person name="Tiffin H."/>
            <person name="Waite C."/>
            <person name="Davies K."/>
            <person name="Grierson E."/>
            <person name="Laing W."/>
            <person name="Kirk R."/>
            <person name="Chen X."/>
            <person name="Wood M."/>
            <person name="Montefiori M."/>
            <person name="Brummell D."/>
            <person name="Schwinn K."/>
            <person name="Catanach A."/>
            <person name="Fullerton C."/>
            <person name="Li D."/>
            <person name="Meiyalaghan S."/>
            <person name="Nieuwenhuizen N."/>
            <person name="Read N."/>
            <person name="Prakash R."/>
            <person name="Hunter D."/>
            <person name="Zhang H."/>
            <person name="Mckenzie M."/>
            <person name="Knabel M."/>
            <person name="Harris A."/>
            <person name="Allan A."/>
            <person name="Chen A."/>
            <person name="Janssen B."/>
            <person name="Plunkett B."/>
            <person name="Dwamena C."/>
            <person name="Voogd C."/>
            <person name="Leif D."/>
            <person name="Lafferty D."/>
            <person name="Souleyre E."/>
            <person name="Varkonyi-Gasic E."/>
            <person name="Gambi F."/>
            <person name="Hanley J."/>
            <person name="Yao J.-L."/>
            <person name="Cheung J."/>
            <person name="David K."/>
            <person name="Warren B."/>
            <person name="Marsh K."/>
            <person name="Snowden K."/>
            <person name="Lin-Wang K."/>
            <person name="Brian L."/>
            <person name="Martinez-Sanchez M."/>
            <person name="Wang M."/>
            <person name="Ileperuma N."/>
            <person name="Macnee N."/>
            <person name="Campin R."/>
            <person name="Mcatee P."/>
            <person name="Drummond R."/>
            <person name="Espley R."/>
            <person name="Ireland H."/>
            <person name="Wu R."/>
            <person name="Atkinson R."/>
            <person name="Karunairetnam S."/>
            <person name="Bulley S."/>
            <person name="Chunkath S."/>
            <person name="Hanley Z."/>
            <person name="Storey R."/>
            <person name="Thrimawithana A."/>
            <person name="Thomson S."/>
            <person name="David C."/>
            <person name="Testolin R."/>
        </authorList>
    </citation>
    <scope>NUCLEOTIDE SEQUENCE [LARGE SCALE GENOMIC DNA]</scope>
    <source>
        <strain evidence="3">cv. Red5</strain>
        <tissue evidence="2">Young leaf</tissue>
    </source>
</reference>
<feature type="region of interest" description="Disordered" evidence="1">
    <location>
        <begin position="1"/>
        <end position="54"/>
    </location>
</feature>
<accession>A0A2R6RTR6</accession>
<evidence type="ECO:0000313" key="2">
    <source>
        <dbReference type="EMBL" id="PSS33428.1"/>
    </source>
</evidence>
<dbReference type="InParanoid" id="A0A2R6RTR6"/>
<organism evidence="2 3">
    <name type="scientific">Actinidia chinensis var. chinensis</name>
    <name type="common">Chinese soft-hair kiwi</name>
    <dbReference type="NCBI Taxonomy" id="1590841"/>
    <lineage>
        <taxon>Eukaryota</taxon>
        <taxon>Viridiplantae</taxon>
        <taxon>Streptophyta</taxon>
        <taxon>Embryophyta</taxon>
        <taxon>Tracheophyta</taxon>
        <taxon>Spermatophyta</taxon>
        <taxon>Magnoliopsida</taxon>
        <taxon>eudicotyledons</taxon>
        <taxon>Gunneridae</taxon>
        <taxon>Pentapetalae</taxon>
        <taxon>asterids</taxon>
        <taxon>Ericales</taxon>
        <taxon>Actinidiaceae</taxon>
        <taxon>Actinidia</taxon>
    </lineage>
</organism>
<keyword evidence="2" id="KW-0808">Transferase</keyword>
<keyword evidence="3" id="KW-1185">Reference proteome</keyword>
<protein>
    <submittedName>
        <fullName evidence="2">Protein kinase</fullName>
    </submittedName>
</protein>
<feature type="compositionally biased region" description="Polar residues" evidence="1">
    <location>
        <begin position="18"/>
        <end position="29"/>
    </location>
</feature>
<dbReference type="SUPFAM" id="SSF56112">
    <property type="entry name" value="Protein kinase-like (PK-like)"/>
    <property type="match status" value="1"/>
</dbReference>
<comment type="caution">
    <text evidence="2">The sequence shown here is derived from an EMBL/GenBank/DDBJ whole genome shotgun (WGS) entry which is preliminary data.</text>
</comment>
<dbReference type="Gene3D" id="3.30.200.20">
    <property type="entry name" value="Phosphorylase Kinase, domain 1"/>
    <property type="match status" value="1"/>
</dbReference>
<dbReference type="InterPro" id="IPR011009">
    <property type="entry name" value="Kinase-like_dom_sf"/>
</dbReference>
<evidence type="ECO:0000313" key="3">
    <source>
        <dbReference type="Proteomes" id="UP000241394"/>
    </source>
</evidence>
<dbReference type="GO" id="GO:0016301">
    <property type="term" value="F:kinase activity"/>
    <property type="evidence" value="ECO:0007669"/>
    <property type="project" value="UniProtKB-KW"/>
</dbReference>
<feature type="compositionally biased region" description="Polar residues" evidence="1">
    <location>
        <begin position="1"/>
        <end position="10"/>
    </location>
</feature>